<dbReference type="Proteomes" id="UP001230145">
    <property type="component" value="Unassembled WGS sequence"/>
</dbReference>
<proteinExistence type="predicted"/>
<dbReference type="Pfam" id="PF05521">
    <property type="entry name" value="Phage_HCP"/>
    <property type="match status" value="1"/>
</dbReference>
<keyword evidence="2" id="KW-1185">Reference proteome</keyword>
<protein>
    <submittedName>
        <fullName evidence="1">Head-tail adaptor</fullName>
    </submittedName>
</protein>
<dbReference type="InterPro" id="IPR038666">
    <property type="entry name" value="SSP1_head-tail_sf"/>
</dbReference>
<organism evidence="1 2">
    <name type="scientific">Trueperella abortisuis</name>
    <dbReference type="NCBI Taxonomy" id="445930"/>
    <lineage>
        <taxon>Bacteria</taxon>
        <taxon>Bacillati</taxon>
        <taxon>Actinomycetota</taxon>
        <taxon>Actinomycetes</taxon>
        <taxon>Actinomycetales</taxon>
        <taxon>Actinomycetaceae</taxon>
        <taxon>Trueperella</taxon>
    </lineage>
</organism>
<reference evidence="1 2" key="1">
    <citation type="submission" date="2023-07" db="EMBL/GenBank/DDBJ databases">
        <title>Sequencing the genomes of 1000 actinobacteria strains.</title>
        <authorList>
            <person name="Klenk H.-P."/>
        </authorList>
    </citation>
    <scope>NUCLEOTIDE SEQUENCE [LARGE SCALE GENOMIC DNA]</scope>
    <source>
        <strain evidence="1 2">DSM 19515</strain>
    </source>
</reference>
<dbReference type="InterPro" id="IPR008767">
    <property type="entry name" value="Phage_SPP1_head-tail_adaptor"/>
</dbReference>
<evidence type="ECO:0000313" key="2">
    <source>
        <dbReference type="Proteomes" id="UP001230145"/>
    </source>
</evidence>
<dbReference type="EMBL" id="JAUSQL010000001">
    <property type="protein sequence ID" value="MDP9832824.1"/>
    <property type="molecule type" value="Genomic_DNA"/>
</dbReference>
<evidence type="ECO:0000313" key="1">
    <source>
        <dbReference type="EMBL" id="MDP9832824.1"/>
    </source>
</evidence>
<comment type="caution">
    <text evidence="1">The sequence shown here is derived from an EMBL/GenBank/DDBJ whole genome shotgun (WGS) entry which is preliminary data.</text>
</comment>
<dbReference type="RefSeq" id="WP_278787600.1">
    <property type="nucleotide sequence ID" value="NZ_JAUSQL010000001.1"/>
</dbReference>
<dbReference type="Gene3D" id="2.40.10.270">
    <property type="entry name" value="Bacteriophage SPP1 head-tail adaptor protein"/>
    <property type="match status" value="1"/>
</dbReference>
<name>A0ABT9PJD0_9ACTO</name>
<gene>
    <name evidence="1" type="ORF">J2S45_001503</name>
</gene>
<sequence>MRTFIDLIRPVHSRDAAGFEITTDHVVASVRAAVEHQHATAAWVNRAAYTKATTIFRIRAIPGVGVDESMVIAAPDGRWVIDTIEQVGRYLEIGAHQHTPEGGQP</sequence>
<accession>A0ABT9PJD0</accession>